<comment type="subcellular location">
    <subcellularLocation>
        <location evidence="1">Membrane</location>
        <topology evidence="1">Single-pass membrane protein</topology>
    </subcellularLocation>
</comment>
<evidence type="ECO:0000313" key="14">
    <source>
        <dbReference type="Proteomes" id="UP000033066"/>
    </source>
</evidence>
<feature type="compositionally biased region" description="Basic and acidic residues" evidence="11">
    <location>
        <begin position="346"/>
        <end position="359"/>
    </location>
</feature>
<reference evidence="13" key="1">
    <citation type="submission" date="2014-07" db="EMBL/GenBank/DDBJ databases">
        <title>Methanogenic archaea and the global carbon cycle.</title>
        <authorList>
            <person name="Henriksen J.R."/>
            <person name="Luke J."/>
            <person name="Reinhart S."/>
            <person name="Benedict M.N."/>
            <person name="Youngblut N.D."/>
            <person name="Metcalf M.E."/>
            <person name="Whitaker R.J."/>
            <person name="Metcalf W.W."/>
        </authorList>
    </citation>
    <scope>NUCLEOTIDE SEQUENCE [LARGE SCALE GENOMIC DNA]</scope>
    <source>
        <strain evidence="13">3</strain>
    </source>
</reference>
<dbReference type="HAMAP" id="MF_01398">
    <property type="entry name" value="ATP_synth_b_bprime"/>
    <property type="match status" value="1"/>
</dbReference>
<feature type="transmembrane region" description="Helical" evidence="12">
    <location>
        <begin position="6"/>
        <end position="23"/>
    </location>
</feature>
<dbReference type="EMBL" id="CP009517">
    <property type="protein sequence ID" value="AKB81154.1"/>
    <property type="molecule type" value="Genomic_DNA"/>
</dbReference>
<dbReference type="Proteomes" id="UP000033066">
    <property type="component" value="Chromosome"/>
</dbReference>
<evidence type="ECO:0000256" key="8">
    <source>
        <dbReference type="ARBA" id="ARBA00023065"/>
    </source>
</evidence>
<evidence type="ECO:0000256" key="7">
    <source>
        <dbReference type="ARBA" id="ARBA00022989"/>
    </source>
</evidence>
<protein>
    <submittedName>
        <fullName evidence="13">ATP synthase B chain</fullName>
        <ecNumber evidence="13">3.6.3.14</ecNumber>
    </submittedName>
</protein>
<dbReference type="InterPro" id="IPR002146">
    <property type="entry name" value="ATP_synth_b/b'su_bac/chlpt"/>
</dbReference>
<feature type="region of interest" description="Disordered" evidence="11">
    <location>
        <begin position="254"/>
        <end position="359"/>
    </location>
</feature>
<gene>
    <name evidence="13" type="ORF">MSBR3_0576</name>
</gene>
<dbReference type="AlphaFoldDB" id="A0A0E3SFN7"/>
<keyword evidence="8" id="KW-0406">Ion transport</keyword>
<keyword evidence="13" id="KW-0378">Hydrolase</keyword>
<comment type="similarity">
    <text evidence="2">Belongs to the ATPase B chain family.</text>
</comment>
<dbReference type="InterPro" id="IPR050059">
    <property type="entry name" value="ATP_synthase_B_chain"/>
</dbReference>
<dbReference type="GO" id="GO:0015986">
    <property type="term" value="P:proton motive force-driven ATP synthesis"/>
    <property type="evidence" value="ECO:0007669"/>
    <property type="project" value="InterPro"/>
</dbReference>
<sequence>MPLIDWFTVIAQVINFLILVWLLKRFLYKPILNAVDAREKKVADELKNADAKEAEAQKEKDEFKQKNEEFDQQRNALFNKAKEDAKAERQRLFEQARKEASDLKAKQQEALRNEEQNLSQEIGRRTRQEVFNIARKVLTDLAGTSLEERTVDVFVQKLHSLKDDEKKQLASALSASSGQVLIRTAFDLPQAQRDSVKKTIKETLGIEIQPRFETAPDLVSGIELTTDGEKVAWSIADYLSSLQKSIDDLIKEKTASEARAEPQTKNNKPRLENEPETEQEPETETHKPKSKTESEVETKPETDYNKPESRKEPEAKQESGAEQKHAAEQESSEQQFGAKSGAKSESVAKQETNSKPEPI</sequence>
<evidence type="ECO:0000313" key="13">
    <source>
        <dbReference type="EMBL" id="AKB81154.1"/>
    </source>
</evidence>
<dbReference type="GO" id="GO:0045259">
    <property type="term" value="C:proton-transporting ATP synthase complex"/>
    <property type="evidence" value="ECO:0007669"/>
    <property type="project" value="UniProtKB-KW"/>
</dbReference>
<keyword evidence="4" id="KW-0138">CF(0)</keyword>
<keyword evidence="14" id="KW-1185">Reference proteome</keyword>
<dbReference type="InterPro" id="IPR017707">
    <property type="entry name" value="Alt_ATP_synth_F0_bsu"/>
</dbReference>
<keyword evidence="5 12" id="KW-0812">Transmembrane</keyword>
<dbReference type="HOGENOM" id="CLU_070737_0_0_2"/>
<dbReference type="CDD" id="cd06503">
    <property type="entry name" value="ATP-synt_Fo_b"/>
    <property type="match status" value="1"/>
</dbReference>
<evidence type="ECO:0000256" key="10">
    <source>
        <dbReference type="ARBA" id="ARBA00025198"/>
    </source>
</evidence>
<dbReference type="GeneID" id="24788053"/>
<proteinExistence type="inferred from homology"/>
<evidence type="ECO:0000256" key="6">
    <source>
        <dbReference type="ARBA" id="ARBA00022781"/>
    </source>
</evidence>
<dbReference type="KEGG" id="mbak:MSBR3_0576"/>
<dbReference type="STRING" id="1434107.MSBR3_0576"/>
<evidence type="ECO:0000256" key="9">
    <source>
        <dbReference type="ARBA" id="ARBA00023136"/>
    </source>
</evidence>
<accession>A0A0E3SFN7</accession>
<dbReference type="GO" id="GO:0016787">
    <property type="term" value="F:hydrolase activity"/>
    <property type="evidence" value="ECO:0007669"/>
    <property type="project" value="UniProtKB-KW"/>
</dbReference>
<evidence type="ECO:0000256" key="2">
    <source>
        <dbReference type="ARBA" id="ARBA00005513"/>
    </source>
</evidence>
<keyword evidence="3" id="KW-0813">Transport</keyword>
<keyword evidence="7 12" id="KW-1133">Transmembrane helix</keyword>
<organism evidence="13 14">
    <name type="scientific">Methanosarcina barkeri 3</name>
    <dbReference type="NCBI Taxonomy" id="1434107"/>
    <lineage>
        <taxon>Archaea</taxon>
        <taxon>Methanobacteriati</taxon>
        <taxon>Methanobacteriota</taxon>
        <taxon>Stenosarchaea group</taxon>
        <taxon>Methanomicrobia</taxon>
        <taxon>Methanosarcinales</taxon>
        <taxon>Methanosarcinaceae</taxon>
        <taxon>Methanosarcina</taxon>
    </lineage>
</organism>
<feature type="compositionally biased region" description="Basic and acidic residues" evidence="11">
    <location>
        <begin position="283"/>
        <end position="328"/>
    </location>
</feature>
<dbReference type="OrthoDB" id="137662at2157"/>
<evidence type="ECO:0000256" key="3">
    <source>
        <dbReference type="ARBA" id="ARBA00022448"/>
    </source>
</evidence>
<evidence type="ECO:0000256" key="11">
    <source>
        <dbReference type="SAM" id="MobiDB-lite"/>
    </source>
</evidence>
<keyword evidence="6" id="KW-0375">Hydrogen ion transport</keyword>
<evidence type="ECO:0000256" key="12">
    <source>
        <dbReference type="SAM" id="Phobius"/>
    </source>
</evidence>
<name>A0A0E3SFN7_METBA</name>
<dbReference type="PATRIC" id="fig|1434107.4.peg.772"/>
<dbReference type="GO" id="GO:0046961">
    <property type="term" value="F:proton-transporting ATPase activity, rotational mechanism"/>
    <property type="evidence" value="ECO:0007669"/>
    <property type="project" value="TreeGrafter"/>
</dbReference>
<dbReference type="RefSeq" id="WP_048106401.1">
    <property type="nucleotide sequence ID" value="NZ_CP009517.1"/>
</dbReference>
<feature type="region of interest" description="Disordered" evidence="11">
    <location>
        <begin position="50"/>
        <end position="70"/>
    </location>
</feature>
<keyword evidence="9 12" id="KW-0472">Membrane</keyword>
<evidence type="ECO:0000256" key="5">
    <source>
        <dbReference type="ARBA" id="ARBA00022692"/>
    </source>
</evidence>
<dbReference type="EC" id="3.6.3.14" evidence="13"/>
<dbReference type="PANTHER" id="PTHR33445">
    <property type="entry name" value="ATP SYNTHASE SUBUNIT B', CHLOROPLASTIC"/>
    <property type="match status" value="1"/>
</dbReference>
<evidence type="ECO:0000256" key="1">
    <source>
        <dbReference type="ARBA" id="ARBA00004167"/>
    </source>
</evidence>
<evidence type="ECO:0000256" key="4">
    <source>
        <dbReference type="ARBA" id="ARBA00022547"/>
    </source>
</evidence>
<dbReference type="Pfam" id="PF00430">
    <property type="entry name" value="ATP-synt_B"/>
    <property type="match status" value="1"/>
</dbReference>
<dbReference type="PANTHER" id="PTHR33445:SF2">
    <property type="entry name" value="ATP SYNTHASE SUBUNIT B', CHLOROPLASTIC"/>
    <property type="match status" value="1"/>
</dbReference>
<dbReference type="NCBIfam" id="TIGR03321">
    <property type="entry name" value="alt_F1F0_F0_B"/>
    <property type="match status" value="1"/>
</dbReference>
<comment type="function">
    <text evidence="10">F(1)F(0) ATP synthase produces ATP from ADP in the presence of a proton or sodium gradient. F-type ATPases consist of two structural domains, F(1) containing the extramembraneous catalytic core and F(0) containing the membrane proton channel, linked together by a central stalk and a peripheral stalk. During catalysis, ATP synthesis in the catalytic domain of F(1) is coupled via a rotary mechanism of the central stalk subunits to proton translocation.</text>
</comment>